<dbReference type="InterPro" id="IPR024983">
    <property type="entry name" value="CHAT_dom"/>
</dbReference>
<evidence type="ECO:0000313" key="3">
    <source>
        <dbReference type="Proteomes" id="UP001610563"/>
    </source>
</evidence>
<dbReference type="EMBL" id="JBFTWV010000158">
    <property type="protein sequence ID" value="KAL2785014.1"/>
    <property type="molecule type" value="Genomic_DNA"/>
</dbReference>
<name>A0ABR4FP37_9EURO</name>
<keyword evidence="3" id="KW-1185">Reference proteome</keyword>
<accession>A0ABR4FP37</accession>
<comment type="caution">
    <text evidence="2">The sequence shown here is derived from an EMBL/GenBank/DDBJ whole genome shotgun (WGS) entry which is preliminary data.</text>
</comment>
<evidence type="ECO:0000259" key="1">
    <source>
        <dbReference type="Pfam" id="PF12770"/>
    </source>
</evidence>
<dbReference type="Pfam" id="PF12770">
    <property type="entry name" value="CHAT"/>
    <property type="match status" value="1"/>
</dbReference>
<proteinExistence type="predicted"/>
<gene>
    <name evidence="2" type="ORF">BJX66DRAFT_70162</name>
</gene>
<feature type="domain" description="CHAT" evidence="1">
    <location>
        <begin position="772"/>
        <end position="1072"/>
    </location>
</feature>
<evidence type="ECO:0000313" key="2">
    <source>
        <dbReference type="EMBL" id="KAL2785014.1"/>
    </source>
</evidence>
<protein>
    <submittedName>
        <fullName evidence="2">CHAT domain-containing protein</fullName>
    </submittedName>
</protein>
<sequence length="1073" mass="119672">MPPYNQLERFTSTFSLEDYLVAEIPKRKIALRDGVHGHAARASLQHELGDLYYKAYSVDHDVGSLQEAVSQTAAAFFAGEVGILTSLFRRRGIHPLETLSIMLLRQFYDWGRTDLLEEAIDRARIYAVQQSLDAICRSSSFRAGLGTLLLIRYEHQRKKKDLADALSNLSEAIASQVDGENDREYPKRLFVHSMALFDQYQTSGDVEILDKAVQAGNLAVGANEDNVQYGYDRDDPLLGCDDENDFDYDVDWLWKQYLLAQMLLTRYEHTQDMDDIHEAISKARKANARARGNAGGGDGDVAILLARVLLERYSRTRSEVDRDYVEFLVSRIFDESDTAQLGETANERWGGQPDRYRKQLQLADARALLYKSKGDKGLLEKAIVEAEDVACNAEGEVKAAALHTLAALQMSRVSYQGTLSLQDMVRGVRLDDIYRDLASHALVRNAALDACKAGLYTPGTSPNLAGRLLTLGSILQNRYLWGKNSRDRDLSICFFQAAFRHQHSNAFHRLRAGRLAMRALQERRRPNWKYDAARIASDAVALLPIVCNRFLSREDQQDMLTHAAGLAADACSLSLSLGDVKTALLQVEIGRGVVLRHWADNRDDLSALEAADPELVKEYLELRDIAYGANRPEREIPAWFEIFRRSGFETWRDRAAARAVLETSCLPNIRQYAGYERFQLDPTVDELREVAKEGPVVIVNVTEIRSDAIIVTEADIIPLELLEMRPSSCPKQIQESMGDLRAVGDSFEPVDRRVGRRRKDVEGTADADFLAWLWRTCVCHVLGCLDERSTLKENELRRIWWIGSGVASSFPFHAAGHHENGSLDNTLSRCIPSYTPTINLLRHSRTRKVARTDPDPNGEANTLVVVVTMPTTPGERPLDGVAKEALAIENVAKAVPTGYTVTTLQGPSTDQVLSHLKDAHIAHFACHGSSDGADPANSFLLLEKQADSGARMLDRLTVSKIANEKSLGRAWIAYLSACSTAEVKASRFADEGIHLASAFQVVGFSHIIGSLWSANDQACVLAARFFYESLTSRSISGDPNRTVAEAWREAVLRLRSVPKIRTRDWAPFIHLGG</sequence>
<dbReference type="Proteomes" id="UP001610563">
    <property type="component" value="Unassembled WGS sequence"/>
</dbReference>
<organism evidence="2 3">
    <name type="scientific">Aspergillus keveii</name>
    <dbReference type="NCBI Taxonomy" id="714993"/>
    <lineage>
        <taxon>Eukaryota</taxon>
        <taxon>Fungi</taxon>
        <taxon>Dikarya</taxon>
        <taxon>Ascomycota</taxon>
        <taxon>Pezizomycotina</taxon>
        <taxon>Eurotiomycetes</taxon>
        <taxon>Eurotiomycetidae</taxon>
        <taxon>Eurotiales</taxon>
        <taxon>Aspergillaceae</taxon>
        <taxon>Aspergillus</taxon>
        <taxon>Aspergillus subgen. Nidulantes</taxon>
    </lineage>
</organism>
<reference evidence="2 3" key="1">
    <citation type="submission" date="2024-07" db="EMBL/GenBank/DDBJ databases">
        <title>Section-level genome sequencing and comparative genomics of Aspergillus sections Usti and Cavernicolus.</title>
        <authorList>
            <consortium name="Lawrence Berkeley National Laboratory"/>
            <person name="Nybo J.L."/>
            <person name="Vesth T.C."/>
            <person name="Theobald S."/>
            <person name="Frisvad J.C."/>
            <person name="Larsen T.O."/>
            <person name="Kjaerboelling I."/>
            <person name="Rothschild-Mancinelli K."/>
            <person name="Lyhne E.K."/>
            <person name="Kogle M.E."/>
            <person name="Barry K."/>
            <person name="Clum A."/>
            <person name="Na H."/>
            <person name="Ledsgaard L."/>
            <person name="Lin J."/>
            <person name="Lipzen A."/>
            <person name="Kuo A."/>
            <person name="Riley R."/>
            <person name="Mondo S."/>
            <person name="Labutti K."/>
            <person name="Haridas S."/>
            <person name="Pangalinan J."/>
            <person name="Salamov A.A."/>
            <person name="Simmons B.A."/>
            <person name="Magnuson J.K."/>
            <person name="Chen J."/>
            <person name="Drula E."/>
            <person name="Henrissat B."/>
            <person name="Wiebenga A."/>
            <person name="Lubbers R.J."/>
            <person name="Gomes A.C."/>
            <person name="Makela M.R."/>
            <person name="Stajich J."/>
            <person name="Grigoriev I.V."/>
            <person name="Mortensen U.H."/>
            <person name="De Vries R.P."/>
            <person name="Baker S.E."/>
            <person name="Andersen M.R."/>
        </authorList>
    </citation>
    <scope>NUCLEOTIDE SEQUENCE [LARGE SCALE GENOMIC DNA]</scope>
    <source>
        <strain evidence="2 3">CBS 209.92</strain>
    </source>
</reference>